<dbReference type="PANTHER" id="PTHR43194">
    <property type="entry name" value="HYDROLASE ALPHA/BETA FOLD FAMILY"/>
    <property type="match status" value="1"/>
</dbReference>
<dbReference type="InterPro" id="IPR002410">
    <property type="entry name" value="Peptidase_S33"/>
</dbReference>
<evidence type="ECO:0000256" key="2">
    <source>
        <dbReference type="ARBA" id="ARBA00022801"/>
    </source>
</evidence>
<keyword evidence="3" id="KW-0472">Membrane</keyword>
<evidence type="ECO:0000313" key="5">
    <source>
        <dbReference type="EMBL" id="KAB2812702.1"/>
    </source>
</evidence>
<dbReference type="GO" id="GO:0006508">
    <property type="term" value="P:proteolysis"/>
    <property type="evidence" value="ECO:0007669"/>
    <property type="project" value="InterPro"/>
</dbReference>
<dbReference type="InterPro" id="IPR050228">
    <property type="entry name" value="Carboxylesterase_BioH"/>
</dbReference>
<accession>A0A7J5E368</accession>
<proteinExistence type="inferred from homology"/>
<feature type="transmembrane region" description="Helical" evidence="3">
    <location>
        <begin position="85"/>
        <end position="106"/>
    </location>
</feature>
<dbReference type="Pfam" id="PF00561">
    <property type="entry name" value="Abhydrolase_1"/>
    <property type="match status" value="1"/>
</dbReference>
<dbReference type="PRINTS" id="PR00111">
    <property type="entry name" value="ABHYDROLASE"/>
</dbReference>
<dbReference type="InterPro" id="IPR000073">
    <property type="entry name" value="AB_hydrolase_1"/>
</dbReference>
<dbReference type="Proteomes" id="UP000449906">
    <property type="component" value="Unassembled WGS sequence"/>
</dbReference>
<dbReference type="RefSeq" id="WP_151580046.1">
    <property type="nucleotide sequence ID" value="NZ_WBVM01000001.1"/>
</dbReference>
<comment type="similarity">
    <text evidence="1">Belongs to the peptidase S33 family.</text>
</comment>
<evidence type="ECO:0000256" key="1">
    <source>
        <dbReference type="ARBA" id="ARBA00010088"/>
    </source>
</evidence>
<keyword evidence="2 5" id="KW-0378">Hydrolase</keyword>
<protein>
    <submittedName>
        <fullName evidence="5">Alpha/beta hydrolase</fullName>
    </submittedName>
</protein>
<dbReference type="GO" id="GO:0004177">
    <property type="term" value="F:aminopeptidase activity"/>
    <property type="evidence" value="ECO:0007669"/>
    <property type="project" value="UniProtKB-EC"/>
</dbReference>
<name>A0A7J5E368_NOCSI</name>
<reference evidence="5 6" key="1">
    <citation type="submission" date="2019-09" db="EMBL/GenBank/DDBJ databases">
        <title>Pimelobacter sp. isolated from Paulinella.</title>
        <authorList>
            <person name="Jeong S.E."/>
        </authorList>
    </citation>
    <scope>NUCLEOTIDE SEQUENCE [LARGE SCALE GENOMIC DNA]</scope>
    <source>
        <strain evidence="5 6">Pch-N</strain>
    </source>
</reference>
<evidence type="ECO:0000313" key="6">
    <source>
        <dbReference type="Proteomes" id="UP000449906"/>
    </source>
</evidence>
<sequence>MTTTSPPAPTASVSPLRRAAAVLVNVLGVVAGLAAGGLMIALAASVVPLPVVFLGAGAVTLLVASVLVVRLALVVGGGRHRGWRPALVSGAAWTVLVGVAFGLLFLRPFPEMAHQPVPAGVRFWKLDDGSRLAYVASPATTAVRKPTPVVFLHGGPGTPGEGLPFGTAELNAAGYDVYSYDQIGAGRSTRLDDVTGYTVARNVADLEAVRKQVGADQMVLIGQSWGGSLAAQYLAAHPDRVAKVAFTSPGEIWPEAHPDTEVSPWGELTGADRERYDELVSSPRFLLQALLLSSNPEAAHRLVGDAESDARMHEIALTGRDLGGCPGGPPGEGEVHQNPQGFYTNQLTNADFDAIADPRPVLREIRTPALVLRAECDYVPWIDTREYRDTLPEATLVYIPGAGHGITGEAGPAYLRAILAFLDGDRLTGYTGAGDPAR</sequence>
<gene>
    <name evidence="5" type="ORF">F9L07_13230</name>
</gene>
<organism evidence="5 6">
    <name type="scientific">Nocardioides simplex</name>
    <name type="common">Arthrobacter simplex</name>
    <dbReference type="NCBI Taxonomy" id="2045"/>
    <lineage>
        <taxon>Bacteria</taxon>
        <taxon>Bacillati</taxon>
        <taxon>Actinomycetota</taxon>
        <taxon>Actinomycetes</taxon>
        <taxon>Propionibacteriales</taxon>
        <taxon>Nocardioidaceae</taxon>
        <taxon>Pimelobacter</taxon>
    </lineage>
</organism>
<dbReference type="PRINTS" id="PR00793">
    <property type="entry name" value="PROAMNOPTASE"/>
</dbReference>
<feature type="domain" description="AB hydrolase-1" evidence="4">
    <location>
        <begin position="148"/>
        <end position="405"/>
    </location>
</feature>
<keyword evidence="3" id="KW-0812">Transmembrane</keyword>
<dbReference type="PANTHER" id="PTHR43194:SF2">
    <property type="entry name" value="PEROXISOMAL MEMBRANE PROTEIN LPX1"/>
    <property type="match status" value="1"/>
</dbReference>
<feature type="transmembrane region" description="Helical" evidence="3">
    <location>
        <begin position="51"/>
        <end position="73"/>
    </location>
</feature>
<dbReference type="Gene3D" id="3.40.50.1820">
    <property type="entry name" value="alpha/beta hydrolase"/>
    <property type="match status" value="1"/>
</dbReference>
<dbReference type="InterPro" id="IPR029058">
    <property type="entry name" value="AB_hydrolase_fold"/>
</dbReference>
<evidence type="ECO:0000259" key="4">
    <source>
        <dbReference type="Pfam" id="PF00561"/>
    </source>
</evidence>
<dbReference type="EMBL" id="WBVM01000001">
    <property type="protein sequence ID" value="KAB2812702.1"/>
    <property type="molecule type" value="Genomic_DNA"/>
</dbReference>
<evidence type="ECO:0000256" key="3">
    <source>
        <dbReference type="SAM" id="Phobius"/>
    </source>
</evidence>
<keyword evidence="3" id="KW-1133">Transmembrane helix</keyword>
<feature type="transmembrane region" description="Helical" evidence="3">
    <location>
        <begin position="21"/>
        <end position="45"/>
    </location>
</feature>
<dbReference type="AlphaFoldDB" id="A0A7J5E368"/>
<dbReference type="SUPFAM" id="SSF53474">
    <property type="entry name" value="alpha/beta-Hydrolases"/>
    <property type="match status" value="1"/>
</dbReference>
<comment type="caution">
    <text evidence="5">The sequence shown here is derived from an EMBL/GenBank/DDBJ whole genome shotgun (WGS) entry which is preliminary data.</text>
</comment>